<organism evidence="9 10">
    <name type="scientific">Bicyclus anynana</name>
    <name type="common">Squinting bush brown butterfly</name>
    <dbReference type="NCBI Taxonomy" id="110368"/>
    <lineage>
        <taxon>Eukaryota</taxon>
        <taxon>Metazoa</taxon>
        <taxon>Ecdysozoa</taxon>
        <taxon>Arthropoda</taxon>
        <taxon>Hexapoda</taxon>
        <taxon>Insecta</taxon>
        <taxon>Pterygota</taxon>
        <taxon>Neoptera</taxon>
        <taxon>Endopterygota</taxon>
        <taxon>Lepidoptera</taxon>
        <taxon>Glossata</taxon>
        <taxon>Ditrysia</taxon>
        <taxon>Papilionoidea</taxon>
        <taxon>Nymphalidae</taxon>
        <taxon>Satyrinae</taxon>
        <taxon>Satyrini</taxon>
        <taxon>Mycalesina</taxon>
        <taxon>Bicyclus</taxon>
    </lineage>
</organism>
<keyword evidence="2 8" id="KW-1003">Cell membrane</keyword>
<evidence type="ECO:0000313" key="9">
    <source>
        <dbReference type="Proteomes" id="UP001652582"/>
    </source>
</evidence>
<feature type="transmembrane region" description="Helical" evidence="8">
    <location>
        <begin position="149"/>
        <end position="168"/>
    </location>
</feature>
<evidence type="ECO:0000256" key="8">
    <source>
        <dbReference type="RuleBase" id="RU363108"/>
    </source>
</evidence>
<comment type="caution">
    <text evidence="8">Lacks conserved residue(s) required for the propagation of feature annotation.</text>
</comment>
<keyword evidence="3 8" id="KW-0812">Transmembrane</keyword>
<dbReference type="PANTHER" id="PTHR21143">
    <property type="entry name" value="INVERTEBRATE GUSTATORY RECEPTOR"/>
    <property type="match status" value="1"/>
</dbReference>
<dbReference type="GeneID" id="112055108"/>
<comment type="function">
    <text evidence="8">Gustatory receptor which mediates acceptance or avoidance behavior, depending on its substrates.</text>
</comment>
<evidence type="ECO:0000256" key="3">
    <source>
        <dbReference type="ARBA" id="ARBA00022692"/>
    </source>
</evidence>
<feature type="transmembrane region" description="Helical" evidence="8">
    <location>
        <begin position="318"/>
        <end position="339"/>
    </location>
</feature>
<evidence type="ECO:0000256" key="2">
    <source>
        <dbReference type="ARBA" id="ARBA00022475"/>
    </source>
</evidence>
<feature type="transmembrane region" description="Helical" evidence="8">
    <location>
        <begin position="188"/>
        <end position="208"/>
    </location>
</feature>
<dbReference type="Pfam" id="PF08395">
    <property type="entry name" value="7tm_7"/>
    <property type="match status" value="1"/>
</dbReference>
<name>A0ABM3LHK5_BICAN</name>
<protein>
    <recommendedName>
        <fullName evidence="8">Gustatory receptor</fullName>
    </recommendedName>
</protein>
<feature type="transmembrane region" description="Helical" evidence="8">
    <location>
        <begin position="54"/>
        <end position="73"/>
    </location>
</feature>
<keyword evidence="9" id="KW-1185">Reference proteome</keyword>
<keyword evidence="5 8" id="KW-0472">Membrane</keyword>
<evidence type="ECO:0000256" key="1">
    <source>
        <dbReference type="ARBA" id="ARBA00004651"/>
    </source>
</evidence>
<keyword evidence="7 8" id="KW-0807">Transducer</keyword>
<reference evidence="10" key="1">
    <citation type="submission" date="2025-08" db="UniProtKB">
        <authorList>
            <consortium name="RefSeq"/>
        </authorList>
    </citation>
    <scope>IDENTIFICATION</scope>
</reference>
<dbReference type="InterPro" id="IPR013604">
    <property type="entry name" value="7TM_chemorcpt"/>
</dbReference>
<evidence type="ECO:0000313" key="10">
    <source>
        <dbReference type="RefSeq" id="XP_052738534.1"/>
    </source>
</evidence>
<keyword evidence="6 8" id="KW-0675">Receptor</keyword>
<keyword evidence="4 8" id="KW-1133">Transmembrane helix</keyword>
<evidence type="ECO:0000256" key="7">
    <source>
        <dbReference type="ARBA" id="ARBA00023224"/>
    </source>
</evidence>
<feature type="transmembrane region" description="Helical" evidence="8">
    <location>
        <begin position="278"/>
        <end position="298"/>
    </location>
</feature>
<dbReference type="Proteomes" id="UP001652582">
    <property type="component" value="Chromosome 7"/>
</dbReference>
<evidence type="ECO:0000256" key="6">
    <source>
        <dbReference type="ARBA" id="ARBA00023170"/>
    </source>
</evidence>
<evidence type="ECO:0000256" key="5">
    <source>
        <dbReference type="ARBA" id="ARBA00023136"/>
    </source>
</evidence>
<sequence length="419" mass="48421">MLPLIIKNLASINKSNRDNNIVETTYFIRLIRKLAGASVITIEYTPEKKVSTTFSWFGFITFLAWYTSYYYCLYRIVMEDQSILRALYNTRLQHYGDDVERFTVGIFTLYAMWKVPFDLSGSTEDAQLIIDVDKALQDLNEPVCYSNSLYLAFILFLIQASISGSRIFTVSMSLHGGTRMPIEKIFQMIFADAIIFTITAQYCSYLFILKRRYRLVNRALNSIRLRTSSEFFKFRFQQQAVPNGIFSIKDKYLCKKIKACGRIYGMLFSATEMTNNKFGLVILIMMFLALLFTILYLYYFMEATASGLFHDPEKFIDFLIYVGWQIGFAISVMLVCIYFSEATVREAQITPHVIHQIINSDLGNTVETEAINLSLQILHQKPSFTAYGLFKLDYVMVLEGARSVTTFLVILLQFVTEKH</sequence>
<comment type="similarity">
    <text evidence="8">Belongs to the insect chemoreceptor superfamily. Gustatory receptor (GR) family.</text>
</comment>
<proteinExistence type="inferred from homology"/>
<dbReference type="PANTHER" id="PTHR21143:SF104">
    <property type="entry name" value="GUSTATORY RECEPTOR 8A-RELATED"/>
    <property type="match status" value="1"/>
</dbReference>
<accession>A0ABM3LHK5</accession>
<gene>
    <name evidence="10" type="primary">LOC112055108</name>
</gene>
<dbReference type="RefSeq" id="XP_052738534.1">
    <property type="nucleotide sequence ID" value="XM_052882574.1"/>
</dbReference>
<evidence type="ECO:0000256" key="4">
    <source>
        <dbReference type="ARBA" id="ARBA00022989"/>
    </source>
</evidence>
<comment type="subcellular location">
    <subcellularLocation>
        <location evidence="1 8">Cell membrane</location>
        <topology evidence="1 8">Multi-pass membrane protein</topology>
    </subcellularLocation>
</comment>